<evidence type="ECO:0000256" key="11">
    <source>
        <dbReference type="ARBA" id="ARBA00023136"/>
    </source>
</evidence>
<keyword evidence="15" id="KW-1185">Reference proteome</keyword>
<accession>A0ABS9CR31</accession>
<feature type="transmembrane region" description="Helical" evidence="13">
    <location>
        <begin position="401"/>
        <end position="425"/>
    </location>
</feature>
<evidence type="ECO:0000313" key="14">
    <source>
        <dbReference type="EMBL" id="MCF2652607.1"/>
    </source>
</evidence>
<dbReference type="InterPro" id="IPR050222">
    <property type="entry name" value="MATE_MdtK"/>
</dbReference>
<evidence type="ECO:0000256" key="2">
    <source>
        <dbReference type="ARBA" id="ARBA00004651"/>
    </source>
</evidence>
<comment type="function">
    <text evidence="1">Multidrug efflux pump.</text>
</comment>
<feature type="transmembrane region" description="Helical" evidence="13">
    <location>
        <begin position="96"/>
        <end position="117"/>
    </location>
</feature>
<evidence type="ECO:0000256" key="6">
    <source>
        <dbReference type="ARBA" id="ARBA00022449"/>
    </source>
</evidence>
<evidence type="ECO:0000256" key="10">
    <source>
        <dbReference type="ARBA" id="ARBA00023065"/>
    </source>
</evidence>
<feature type="transmembrane region" description="Helical" evidence="13">
    <location>
        <begin position="334"/>
        <end position="360"/>
    </location>
</feature>
<dbReference type="Proteomes" id="UP001299220">
    <property type="component" value="Unassembled WGS sequence"/>
</dbReference>
<keyword evidence="11 13" id="KW-0472">Membrane</keyword>
<organism evidence="14 15">
    <name type="scientific">Anaeromassilibacillus senegalensis</name>
    <dbReference type="NCBI Taxonomy" id="1673717"/>
    <lineage>
        <taxon>Bacteria</taxon>
        <taxon>Bacillati</taxon>
        <taxon>Bacillota</taxon>
        <taxon>Clostridia</taxon>
        <taxon>Eubacteriales</taxon>
        <taxon>Acutalibacteraceae</taxon>
        <taxon>Anaeromassilibacillus</taxon>
    </lineage>
</organism>
<feature type="transmembrane region" description="Helical" evidence="13">
    <location>
        <begin position="21"/>
        <end position="43"/>
    </location>
</feature>
<evidence type="ECO:0000256" key="7">
    <source>
        <dbReference type="ARBA" id="ARBA00022475"/>
    </source>
</evidence>
<dbReference type="EMBL" id="JAFBIT010000002">
    <property type="protein sequence ID" value="MCF2652607.1"/>
    <property type="molecule type" value="Genomic_DNA"/>
</dbReference>
<feature type="transmembrane region" description="Helical" evidence="13">
    <location>
        <begin position="431"/>
        <end position="452"/>
    </location>
</feature>
<comment type="caution">
    <text evidence="14">The sequence shown here is derived from an EMBL/GenBank/DDBJ whole genome shotgun (WGS) entry which is preliminary data.</text>
</comment>
<evidence type="ECO:0000256" key="3">
    <source>
        <dbReference type="ARBA" id="ARBA00010199"/>
    </source>
</evidence>
<feature type="transmembrane region" description="Helical" evidence="13">
    <location>
        <begin position="283"/>
        <end position="314"/>
    </location>
</feature>
<keyword evidence="10" id="KW-0406">Ion transport</keyword>
<evidence type="ECO:0000256" key="5">
    <source>
        <dbReference type="ARBA" id="ARBA00022448"/>
    </source>
</evidence>
<evidence type="ECO:0000256" key="13">
    <source>
        <dbReference type="SAM" id="Phobius"/>
    </source>
</evidence>
<evidence type="ECO:0000256" key="8">
    <source>
        <dbReference type="ARBA" id="ARBA00022692"/>
    </source>
</evidence>
<proteinExistence type="inferred from homology"/>
<dbReference type="Pfam" id="PF01554">
    <property type="entry name" value="MatE"/>
    <property type="match status" value="2"/>
</dbReference>
<comment type="similarity">
    <text evidence="3">Belongs to the multi antimicrobial extrusion (MATE) (TC 2.A.66.1) family.</text>
</comment>
<keyword evidence="5" id="KW-0813">Transport</keyword>
<sequence>MFKKFKQTFIGDRTFYINLMRLVIPMIIQQGITSFVSLLDNIMVGRLGTESMSAVAIVNQLQFVPSLTLFGGLAGASIFGAQFFGKGDHDGVRYAFRFKMIFGAALTTLALLILGFFGDPLISLFLTESEAGGDLALTLSEAHKYMLVMLVGLVPFCVSQCYSSTLRETGETVSPMTASIIAILTNLVLNYVLIFGHFGAPRLGVVGAAIATVVSRFVEAIYLAVHTHRRPETFIFIRGAYRSLYIPGTIVKKIVVTGTPLMFNEMLWSMGNMLINQSYSTRGLTVVAASNIAGTVWNLFCVVMFAMGNAVSIIIGQQLGAGEIEEAKRTDNKLLFFTVVLHIGVGLLIILSSPFIPLIYNTEPAVRALTTRMLIVAGAILPVQAFAHVTYFTIRSGGKTFITFLFDCVFTCCVSLPIAFCLCRFTAMPIIWVYFCVQFADIFKALIGFFLLRSGIWAKNIVSDAETKPEPAK</sequence>
<keyword evidence="7" id="KW-1003">Cell membrane</keyword>
<feature type="transmembrane region" description="Helical" evidence="13">
    <location>
        <begin position="178"/>
        <end position="198"/>
    </location>
</feature>
<keyword evidence="6" id="KW-0050">Antiport</keyword>
<dbReference type="PIRSF" id="PIRSF006603">
    <property type="entry name" value="DinF"/>
    <property type="match status" value="1"/>
</dbReference>
<gene>
    <name evidence="14" type="ORF">JQM67_08325</name>
</gene>
<comment type="subcellular location">
    <subcellularLocation>
        <location evidence="2">Cell membrane</location>
        <topology evidence="2">Multi-pass membrane protein</topology>
    </subcellularLocation>
</comment>
<dbReference type="RefSeq" id="WP_235323641.1">
    <property type="nucleotide sequence ID" value="NZ_JAFBIT010000002.1"/>
</dbReference>
<evidence type="ECO:0000256" key="12">
    <source>
        <dbReference type="ARBA" id="ARBA00031636"/>
    </source>
</evidence>
<protein>
    <recommendedName>
        <fullName evidence="4">Probable multidrug resistance protein NorM</fullName>
    </recommendedName>
    <alternativeName>
        <fullName evidence="12">Multidrug-efflux transporter</fullName>
    </alternativeName>
</protein>
<evidence type="ECO:0000256" key="4">
    <source>
        <dbReference type="ARBA" id="ARBA00020268"/>
    </source>
</evidence>
<dbReference type="InterPro" id="IPR002528">
    <property type="entry name" value="MATE_fam"/>
</dbReference>
<dbReference type="InterPro" id="IPR048279">
    <property type="entry name" value="MdtK-like"/>
</dbReference>
<keyword evidence="8 13" id="KW-0812">Transmembrane</keyword>
<feature type="transmembrane region" description="Helical" evidence="13">
    <location>
        <begin position="145"/>
        <end position="166"/>
    </location>
</feature>
<reference evidence="14 15" key="1">
    <citation type="submission" date="2020-12" db="EMBL/GenBank/DDBJ databases">
        <title>Whole genome sequences of gut porcine anaerobes.</title>
        <authorList>
            <person name="Kubasova T."/>
            <person name="Jahodarova E."/>
            <person name="Rychlik I."/>
        </authorList>
    </citation>
    <scope>NUCLEOTIDE SEQUENCE [LARGE SCALE GENOMIC DNA]</scope>
    <source>
        <strain evidence="14 15">An867</strain>
    </source>
</reference>
<dbReference type="PANTHER" id="PTHR43298">
    <property type="entry name" value="MULTIDRUG RESISTANCE PROTEIN NORM-RELATED"/>
    <property type="match status" value="1"/>
</dbReference>
<dbReference type="PANTHER" id="PTHR43298:SF2">
    <property type="entry name" value="FMN_FAD EXPORTER YEEO-RELATED"/>
    <property type="match status" value="1"/>
</dbReference>
<feature type="transmembrane region" description="Helical" evidence="13">
    <location>
        <begin position="63"/>
        <end position="84"/>
    </location>
</feature>
<evidence type="ECO:0000256" key="1">
    <source>
        <dbReference type="ARBA" id="ARBA00003408"/>
    </source>
</evidence>
<dbReference type="NCBIfam" id="TIGR00797">
    <property type="entry name" value="matE"/>
    <property type="match status" value="1"/>
</dbReference>
<evidence type="ECO:0000256" key="9">
    <source>
        <dbReference type="ARBA" id="ARBA00022989"/>
    </source>
</evidence>
<feature type="transmembrane region" description="Helical" evidence="13">
    <location>
        <begin position="372"/>
        <end position="394"/>
    </location>
</feature>
<evidence type="ECO:0000313" key="15">
    <source>
        <dbReference type="Proteomes" id="UP001299220"/>
    </source>
</evidence>
<keyword evidence="9 13" id="KW-1133">Transmembrane helix</keyword>
<feature type="transmembrane region" description="Helical" evidence="13">
    <location>
        <begin position="204"/>
        <end position="224"/>
    </location>
</feature>
<name>A0ABS9CR31_9FIRM</name>